<reference evidence="1" key="1">
    <citation type="submission" date="2014-07" db="EMBL/GenBank/DDBJ databases">
        <title>Identification of a novel salt tolerance gene in wild soybean by whole-genome sequencing.</title>
        <authorList>
            <person name="Lam H.-M."/>
            <person name="Qi X."/>
            <person name="Li M.-W."/>
            <person name="Liu X."/>
            <person name="Xie M."/>
            <person name="Ni M."/>
            <person name="Xu X."/>
        </authorList>
    </citation>
    <scope>NUCLEOTIDE SEQUENCE [LARGE SCALE GENOMIC DNA]</scope>
    <source>
        <tissue evidence="1">Root</tissue>
    </source>
</reference>
<dbReference type="EMBL" id="KN656710">
    <property type="protein sequence ID" value="KHN23011.1"/>
    <property type="molecule type" value="Genomic_DNA"/>
</dbReference>
<accession>A0A0B2QNJ0</accession>
<evidence type="ECO:0000313" key="1">
    <source>
        <dbReference type="EMBL" id="KHN23011.1"/>
    </source>
</evidence>
<sequence>MHKTVVIPCLVYMARRSIELNEVVETVASYSCFQSEIVWFRKTSKYQNTNSKRVNAMLKTQRQAPTFGQN</sequence>
<gene>
    <name evidence="1" type="ORF">glysoja_030681</name>
</gene>
<protein>
    <submittedName>
        <fullName evidence="1">Uncharacterized protein</fullName>
    </submittedName>
</protein>
<name>A0A0B2QNJ0_GLYSO</name>
<organism evidence="1">
    <name type="scientific">Glycine soja</name>
    <name type="common">Wild soybean</name>
    <dbReference type="NCBI Taxonomy" id="3848"/>
    <lineage>
        <taxon>Eukaryota</taxon>
        <taxon>Viridiplantae</taxon>
        <taxon>Streptophyta</taxon>
        <taxon>Embryophyta</taxon>
        <taxon>Tracheophyta</taxon>
        <taxon>Spermatophyta</taxon>
        <taxon>Magnoliopsida</taxon>
        <taxon>eudicotyledons</taxon>
        <taxon>Gunneridae</taxon>
        <taxon>Pentapetalae</taxon>
        <taxon>rosids</taxon>
        <taxon>fabids</taxon>
        <taxon>Fabales</taxon>
        <taxon>Fabaceae</taxon>
        <taxon>Papilionoideae</taxon>
        <taxon>50 kb inversion clade</taxon>
        <taxon>NPAAA clade</taxon>
        <taxon>indigoferoid/millettioid clade</taxon>
        <taxon>Phaseoleae</taxon>
        <taxon>Glycine</taxon>
        <taxon>Glycine subgen. Soja</taxon>
    </lineage>
</organism>
<dbReference type="AlphaFoldDB" id="A0A0B2QNJ0"/>
<dbReference type="Proteomes" id="UP000053555">
    <property type="component" value="Unassembled WGS sequence"/>
</dbReference>
<proteinExistence type="predicted"/>